<dbReference type="Proteomes" id="UP000000270">
    <property type="component" value="Chromosome"/>
</dbReference>
<dbReference type="STRING" id="438753.AZC_0458"/>
<gene>
    <name evidence="4" type="ordered locus">AZC_0458</name>
</gene>
<reference evidence="4 5" key="5">
    <citation type="journal article" date="2010" name="Appl. Environ. Microbiol.">
        <title>phrR-like gene praR of Azorhizobium caulinodans ORS571 is essential for symbiosis with Sesbania rostrata and is involved in expression of reb genes.</title>
        <authorList>
            <person name="Akiba N."/>
            <person name="Aono T."/>
            <person name="Toyazaki H."/>
            <person name="Sato S."/>
            <person name="Oyaizu H."/>
        </authorList>
    </citation>
    <scope>NUCLEOTIDE SEQUENCE [LARGE SCALE GENOMIC DNA]</scope>
    <source>
        <strain evidence="5">ATCC 43989 / DSM 5975 / JCM 20966 / LMG 6465 / NBRC 14845 / NCIMB 13405 / ORS 571</strain>
    </source>
</reference>
<dbReference type="InterPro" id="IPR036249">
    <property type="entry name" value="Thioredoxin-like_sf"/>
</dbReference>
<dbReference type="Gene3D" id="3.40.30.10">
    <property type="entry name" value="Glutaredoxin"/>
    <property type="match status" value="1"/>
</dbReference>
<dbReference type="EMBL" id="AP009384">
    <property type="protein sequence ID" value="BAF86456.1"/>
    <property type="molecule type" value="Genomic_DNA"/>
</dbReference>
<name>A8IM04_AZOC5</name>
<sequence>MLARSCLRRMFPETFMLLHRRRFLEGVGLLALAGGVGLPLARLLGVSVDLISPAAAQTVEDAKLTAPAASPLPVKALGNPKAPVTIIEYASMTCSHCAAFATQTFPTLKTKYVDTGKVYYILREFPFDPVSTAAFMLARCVPDDKYFPMVETLFETQRSWAFGNNPAAGLLTVAKQAGMSEADFEKCLTDKDLAEKVQASAQYGNKELGVDSTPTFFINGKKIAGAISIADLDKELAPLLQGK</sequence>
<reference evidence="4 5" key="6">
    <citation type="journal article" date="2011" name="Appl. Environ. Microbiol.">
        <title>Involvement of the azorhizobial chromosome partition gene (parA) in the onset of bacteroid differentiation during Sesbania rostrata stem nodule development.</title>
        <authorList>
            <person name="Liu CT."/>
            <person name="Lee KB."/>
            <person name="Wang YS."/>
            <person name="Peng MH."/>
            <person name="Lee KT."/>
            <person name="Suzuki S."/>
            <person name="Suzuki T."/>
            <person name="Oyaizu H."/>
        </authorList>
    </citation>
    <scope>NUCLEOTIDE SEQUENCE [LARGE SCALE GENOMIC DNA]</scope>
    <source>
        <strain evidence="5">ATCC 43989 / DSM 5975 / JCM 20966 / LMG 6465 / NBRC 14845 / NCIMB 13405 / ORS 571</strain>
    </source>
</reference>
<reference evidence="4 5" key="3">
    <citation type="journal article" date="2008" name="BMC Genomics">
        <title>The genome of the versatile nitrogen fixer Azorhizobium caulinodans ORS571.</title>
        <authorList>
            <person name="Lee KB."/>
            <person name="Backer P.D."/>
            <person name="Aono T."/>
            <person name="Liu CT."/>
            <person name="Suzuki S."/>
            <person name="Suzuki T."/>
            <person name="Kaneko T."/>
            <person name="Yamada M."/>
            <person name="Tabata S."/>
            <person name="Kupfer D.M."/>
            <person name="Najar F.Z."/>
            <person name="Wiley G.B."/>
            <person name="Roe B."/>
            <person name="Binnewies T.T."/>
            <person name="Ussery D.W."/>
            <person name="D'Haeze W."/>
            <person name="Herder J.D."/>
            <person name="Gevers D."/>
            <person name="Vereecke D."/>
            <person name="Holsters M."/>
            <person name="Oyaizu H."/>
        </authorList>
    </citation>
    <scope>NUCLEOTIDE SEQUENCE [LARGE SCALE GENOMIC DNA]</scope>
    <source>
        <strain evidence="5">ATCC 43989 / DSM 5975 / JCM 20966 / LMG 6465 / NBRC 14845 / NCIMB 13405 / ORS 571</strain>
    </source>
</reference>
<dbReference type="eggNOG" id="COG1651">
    <property type="taxonomic scope" value="Bacteria"/>
</dbReference>
<evidence type="ECO:0000259" key="3">
    <source>
        <dbReference type="PROSITE" id="PS51352"/>
    </source>
</evidence>
<reference evidence="5" key="2">
    <citation type="submission" date="2007-04" db="EMBL/GenBank/DDBJ databases">
        <title>Complete genome sequence of the nitrogen-fixing bacterium Azorhizobium caulinodans ORS571.</title>
        <authorList>
            <person name="Lee K.B."/>
            <person name="Backer P.D."/>
            <person name="Aono T."/>
            <person name="Liu C.T."/>
            <person name="Suzuki S."/>
            <person name="Suzuki T."/>
            <person name="Kaneko T."/>
            <person name="Yamada M."/>
            <person name="Tabata S."/>
            <person name="Kupfer D.M."/>
            <person name="Najar F.Z."/>
            <person name="Wiley G.B."/>
            <person name="Roe B."/>
            <person name="Binnewies T."/>
            <person name="Ussery D."/>
            <person name="Vereecke D."/>
            <person name="Gevers D."/>
            <person name="Holsters M."/>
            <person name="Oyaizu H."/>
        </authorList>
    </citation>
    <scope>NUCLEOTIDE SEQUENCE [LARGE SCALE GENOMIC DNA]</scope>
    <source>
        <strain evidence="5">ATCC 43989 / DSM 5975 / JCM 20966 / LMG 6465 / NBRC 14845 / NCIMB 13405 / ORS 571</strain>
    </source>
</reference>
<dbReference type="PROSITE" id="PS51352">
    <property type="entry name" value="THIOREDOXIN_2"/>
    <property type="match status" value="1"/>
</dbReference>
<dbReference type="Pfam" id="PF13462">
    <property type="entry name" value="Thioredoxin_4"/>
    <property type="match status" value="1"/>
</dbReference>
<dbReference type="InterPro" id="IPR012336">
    <property type="entry name" value="Thioredoxin-like_fold"/>
</dbReference>
<proteinExistence type="inferred from homology"/>
<feature type="domain" description="Thioredoxin" evidence="3">
    <location>
        <begin position="48"/>
        <end position="241"/>
    </location>
</feature>
<reference evidence="4 5" key="4">
    <citation type="journal article" date="2009" name="Appl. Environ. Microbiol.">
        <title>Comparative genome-wide transcriptional profiling of Azorhizobium caulinodans ORS571 grown under free-living and symbiotic conditions.</title>
        <authorList>
            <person name="Tsukada S."/>
            <person name="Aono T."/>
            <person name="Akiba N."/>
            <person name="Lee KB."/>
            <person name="Liu CT."/>
            <person name="Toyazaki H."/>
            <person name="Oyaizu H."/>
        </authorList>
    </citation>
    <scope>NUCLEOTIDE SEQUENCE [LARGE SCALE GENOMIC DNA]</scope>
    <source>
        <strain evidence="5">ATCC 43989 / DSM 5975 / JCM 20966 / LMG 6465 / NBRC 14845 / NCIMB 13405 / ORS 571</strain>
    </source>
</reference>
<evidence type="ECO:0000313" key="4">
    <source>
        <dbReference type="EMBL" id="BAF86456.1"/>
    </source>
</evidence>
<dbReference type="HOGENOM" id="CLU_000288_47_5_5"/>
<evidence type="ECO:0000313" key="5">
    <source>
        <dbReference type="Proteomes" id="UP000000270"/>
    </source>
</evidence>
<dbReference type="PANTHER" id="PTHR13887:SF56">
    <property type="entry name" value="THIOREDOXIN-LIKE REDUCTASE RV2466C"/>
    <property type="match status" value="1"/>
</dbReference>
<keyword evidence="5" id="KW-1185">Reference proteome</keyword>
<protein>
    <submittedName>
        <fullName evidence="4">Putative twin-arginine translocation pathway signal protein</fullName>
    </submittedName>
</protein>
<accession>A8IM04</accession>
<evidence type="ECO:0000256" key="1">
    <source>
        <dbReference type="ARBA" id="ARBA00003565"/>
    </source>
</evidence>
<dbReference type="SUPFAM" id="SSF52833">
    <property type="entry name" value="Thioredoxin-like"/>
    <property type="match status" value="1"/>
</dbReference>
<dbReference type="KEGG" id="azc:AZC_0458"/>
<comment type="function">
    <text evidence="1">May be required for disulfide bond formation in some proteins.</text>
</comment>
<comment type="similarity">
    <text evidence="2">Belongs to the thioredoxin family. DsbA subfamily.</text>
</comment>
<reference evidence="4 5" key="1">
    <citation type="journal article" date="2007" name="Appl. Environ. Microbiol.">
        <title>Rhizobial factors required for stem nodule maturation and maintenance in Sesbania rostrata-Azorhizobium caulinodans ORS571 symbiosis.</title>
        <authorList>
            <person name="Suzuki S."/>
            <person name="Aono T."/>
            <person name="Lee KB."/>
            <person name="Suzuki T."/>
            <person name="Liu CT."/>
            <person name="Miwa H."/>
            <person name="Wakao S."/>
            <person name="Iki T."/>
            <person name="Oyaizu H."/>
        </authorList>
    </citation>
    <scope>NUCLEOTIDE SEQUENCE [LARGE SCALE GENOMIC DNA]</scope>
    <source>
        <strain evidence="5">ATCC 43989 / DSM 5975 / JCM 20966 / LMG 6465 / NBRC 14845 / NCIMB 13405 / ORS 571</strain>
    </source>
</reference>
<dbReference type="AlphaFoldDB" id="A8IM04"/>
<dbReference type="PANTHER" id="PTHR13887">
    <property type="entry name" value="GLUTATHIONE S-TRANSFERASE KAPPA"/>
    <property type="match status" value="1"/>
</dbReference>
<organism evidence="4 5">
    <name type="scientific">Azorhizobium caulinodans (strain ATCC 43989 / DSM 5975 / JCM 20966 / LMG 6465 / NBRC 14845 / NCIMB 13405 / ORS 571)</name>
    <dbReference type="NCBI Taxonomy" id="438753"/>
    <lineage>
        <taxon>Bacteria</taxon>
        <taxon>Pseudomonadati</taxon>
        <taxon>Pseudomonadota</taxon>
        <taxon>Alphaproteobacteria</taxon>
        <taxon>Hyphomicrobiales</taxon>
        <taxon>Xanthobacteraceae</taxon>
        <taxon>Azorhizobium</taxon>
    </lineage>
</organism>
<evidence type="ECO:0000256" key="2">
    <source>
        <dbReference type="ARBA" id="ARBA00005791"/>
    </source>
</evidence>
<dbReference type="InterPro" id="IPR013766">
    <property type="entry name" value="Thioredoxin_domain"/>
</dbReference>